<dbReference type="RefSeq" id="WP_010515185.1">
    <property type="nucleotide sequence ID" value="NZ_BANJ01000016.1"/>
</dbReference>
<keyword evidence="3" id="KW-0489">Methyltransferase</keyword>
<dbReference type="PANTHER" id="PTHR21266:SF60">
    <property type="entry name" value="3-KETOSTEROID-9-ALPHA-MONOOXYGENASE, OXYGENASE COMPONENT"/>
    <property type="match status" value="1"/>
</dbReference>
<dbReference type="Gene3D" id="3.90.380.10">
    <property type="entry name" value="Naphthalene 1,2-dioxygenase Alpha Subunit, Chain A, domain 1"/>
    <property type="match status" value="1"/>
</dbReference>
<sequence>MTQITAVDETILSDWYVISPLSQLRTTPTDTMLLDRHITFGQDAQGNPFACDVADRRTLPVRARHGCLWTCPGTPAGDIPAIDEALEPDRRLVDCGVFTVRTSAPRIVENFLDMAHFPFVHTNILGAEPHTEVARYTIELREGGNEVWATDCHFFQPQAALSATDGINTEYLYRVAGPFVTLLYKTCPAQPERFDVIALFVQPMTQECSRAHPVMFLLDDDAPQADLVEFQQTIFLQDRIILENQRPRRLPLSAGAEIPTMADRMSVAYRRWLRDRGMTYGTTA</sequence>
<dbReference type="Proteomes" id="UP000032683">
    <property type="component" value="Unassembled WGS sequence"/>
</dbReference>
<feature type="domain" description="Vanillate O-demethylase oxygenase-like C-terminal catalytic" evidence="2">
    <location>
        <begin position="101"/>
        <end position="274"/>
    </location>
</feature>
<evidence type="ECO:0000313" key="3">
    <source>
        <dbReference type="EMBL" id="GAN99076.1"/>
    </source>
</evidence>
<organism evidence="3 4">
    <name type="scientific">Komagataeibacter xylinus NBRC 13693</name>
    <dbReference type="NCBI Taxonomy" id="1234668"/>
    <lineage>
        <taxon>Bacteria</taxon>
        <taxon>Pseudomonadati</taxon>
        <taxon>Pseudomonadota</taxon>
        <taxon>Alphaproteobacteria</taxon>
        <taxon>Acetobacterales</taxon>
        <taxon>Acetobacteraceae</taxon>
        <taxon>Komagataeibacter</taxon>
    </lineage>
</organism>
<keyword evidence="3" id="KW-0808">Transferase</keyword>
<accession>A0A0D6Q8F1</accession>
<dbReference type="GO" id="GO:0032259">
    <property type="term" value="P:methylation"/>
    <property type="evidence" value="ECO:0007669"/>
    <property type="project" value="UniProtKB-KW"/>
</dbReference>
<dbReference type="AlphaFoldDB" id="A0A0D6Q8F1"/>
<evidence type="ECO:0000256" key="1">
    <source>
        <dbReference type="ARBA" id="ARBA00023002"/>
    </source>
</evidence>
<dbReference type="GO" id="GO:0016491">
    <property type="term" value="F:oxidoreductase activity"/>
    <property type="evidence" value="ECO:0007669"/>
    <property type="project" value="UniProtKB-KW"/>
</dbReference>
<dbReference type="InterPro" id="IPR050584">
    <property type="entry name" value="Cholesterol_7-desaturase"/>
</dbReference>
<name>A0A0D6Q8F1_KOMXY</name>
<dbReference type="GeneID" id="79187017"/>
<dbReference type="InterPro" id="IPR044043">
    <property type="entry name" value="VanA_C_cat"/>
</dbReference>
<comment type="caution">
    <text evidence="3">The sequence shown here is derived from an EMBL/GenBank/DDBJ whole genome shotgun (WGS) entry which is preliminary data.</text>
</comment>
<reference evidence="3 4" key="1">
    <citation type="submission" date="2012-11" db="EMBL/GenBank/DDBJ databases">
        <title>Whole genome sequence of Gluconacetobacter xylinus NBRC 13693.</title>
        <authorList>
            <person name="Azuma Y."/>
            <person name="Higashiura N."/>
            <person name="Hirakawa H."/>
            <person name="Matsushita K."/>
        </authorList>
    </citation>
    <scope>NUCLEOTIDE SEQUENCE [LARGE SCALE GENOMIC DNA]</scope>
    <source>
        <strain evidence="3 4">NBRC 13693</strain>
    </source>
</reference>
<proteinExistence type="predicted"/>
<keyword evidence="1" id="KW-0560">Oxidoreductase</keyword>
<evidence type="ECO:0000259" key="2">
    <source>
        <dbReference type="Pfam" id="PF19112"/>
    </source>
</evidence>
<evidence type="ECO:0000313" key="4">
    <source>
        <dbReference type="Proteomes" id="UP000032683"/>
    </source>
</evidence>
<dbReference type="EMBL" id="BANJ01000016">
    <property type="protein sequence ID" value="GAN99076.1"/>
    <property type="molecule type" value="Genomic_DNA"/>
</dbReference>
<dbReference type="GO" id="GO:0008168">
    <property type="term" value="F:methyltransferase activity"/>
    <property type="evidence" value="ECO:0007669"/>
    <property type="project" value="UniProtKB-KW"/>
</dbReference>
<dbReference type="PANTHER" id="PTHR21266">
    <property type="entry name" value="IRON-SULFUR DOMAIN CONTAINING PROTEIN"/>
    <property type="match status" value="1"/>
</dbReference>
<protein>
    <submittedName>
        <fullName evidence="3">Vanillate O-demethylase oxygenase subunit</fullName>
    </submittedName>
</protein>
<dbReference type="Pfam" id="PF19112">
    <property type="entry name" value="VanA_C"/>
    <property type="match status" value="1"/>
</dbReference>
<dbReference type="SUPFAM" id="SSF55961">
    <property type="entry name" value="Bet v1-like"/>
    <property type="match status" value="1"/>
</dbReference>
<gene>
    <name evidence="3" type="ORF">Gxy13693_016_019</name>
</gene>